<keyword evidence="1" id="KW-0812">Transmembrane</keyword>
<dbReference type="InterPro" id="IPR053322">
    <property type="entry name" value="PLA2-like"/>
</dbReference>
<feature type="transmembrane region" description="Helical" evidence="1">
    <location>
        <begin position="58"/>
        <end position="78"/>
    </location>
</feature>
<dbReference type="GO" id="GO:0004623">
    <property type="term" value="F:phospholipase A2 activity"/>
    <property type="evidence" value="ECO:0007669"/>
    <property type="project" value="InterPro"/>
</dbReference>
<dbReference type="PANTHER" id="PTHR34228:SF6">
    <property type="entry name" value="PHOSPHOLIPASE A2"/>
    <property type="match status" value="1"/>
</dbReference>
<dbReference type="InterPro" id="IPR036444">
    <property type="entry name" value="PLipase_A2_dom_sf"/>
</dbReference>
<dbReference type="SUPFAM" id="SSF48619">
    <property type="entry name" value="Phospholipase A2, PLA2"/>
    <property type="match status" value="1"/>
</dbReference>
<keyword evidence="1" id="KW-1133">Transmembrane helix</keyword>
<accession>A0A0N4WCV3</accession>
<protein>
    <submittedName>
        <fullName evidence="2">Secreted protein</fullName>
    </submittedName>
</protein>
<dbReference type="AlphaFoldDB" id="A0A0N4WCV3"/>
<evidence type="ECO:0000256" key="1">
    <source>
        <dbReference type="SAM" id="Phobius"/>
    </source>
</evidence>
<keyword evidence="1" id="KW-0472">Membrane</keyword>
<reference evidence="2" key="1">
    <citation type="submission" date="2017-02" db="UniProtKB">
        <authorList>
            <consortium name="WormBaseParasite"/>
        </authorList>
    </citation>
    <scope>IDENTIFICATION</scope>
</reference>
<name>A0A0N4WCV3_HAEPC</name>
<organism evidence="2">
    <name type="scientific">Haemonchus placei</name>
    <name type="common">Barber's pole worm</name>
    <dbReference type="NCBI Taxonomy" id="6290"/>
    <lineage>
        <taxon>Eukaryota</taxon>
        <taxon>Metazoa</taxon>
        <taxon>Ecdysozoa</taxon>
        <taxon>Nematoda</taxon>
        <taxon>Chromadorea</taxon>
        <taxon>Rhabditida</taxon>
        <taxon>Rhabditina</taxon>
        <taxon>Rhabditomorpha</taxon>
        <taxon>Strongyloidea</taxon>
        <taxon>Trichostrongylidae</taxon>
        <taxon>Haemonchus</taxon>
    </lineage>
</organism>
<sequence length="124" mass="14689">LSSSEVRSTFYRAVFIVTVNHCCVVHDVCYTHQLGQERCDEQFCECNRVSSFLLFRGIISRSSVFIICFHIFFLGRLVGTRLIWEGEFILYHSTLPRLFLSTSYQDQPENAELHFLLRQIWIFR</sequence>
<proteinExistence type="predicted"/>
<evidence type="ECO:0000313" key="2">
    <source>
        <dbReference type="WBParaSite" id="HPLM_0000837601-mRNA-1"/>
    </source>
</evidence>
<dbReference type="WBParaSite" id="HPLM_0000837601-mRNA-1">
    <property type="protein sequence ID" value="HPLM_0000837601-mRNA-1"/>
    <property type="gene ID" value="HPLM_0000837601"/>
</dbReference>
<dbReference type="GO" id="GO:0050482">
    <property type="term" value="P:arachidonate secretion"/>
    <property type="evidence" value="ECO:0007669"/>
    <property type="project" value="InterPro"/>
</dbReference>
<dbReference type="PANTHER" id="PTHR34228">
    <property type="entry name" value="PROTEIN CBG09474-RELATED"/>
    <property type="match status" value="1"/>
</dbReference>
<dbReference type="GO" id="GO:0006644">
    <property type="term" value="P:phospholipid metabolic process"/>
    <property type="evidence" value="ECO:0007669"/>
    <property type="project" value="InterPro"/>
</dbReference>